<evidence type="ECO:0000313" key="11">
    <source>
        <dbReference type="EMBL" id="GEP72559.1"/>
    </source>
</evidence>
<dbReference type="RefSeq" id="WP_056981565.1">
    <property type="nucleotide sequence ID" value="NZ_BKAM01000023.1"/>
</dbReference>
<accession>A0A512PMZ2</accession>
<gene>
    <name evidence="9 11" type="primary">coaD</name>
    <name evidence="11" type="ORF">LRA02_14270</name>
</gene>
<dbReference type="SUPFAM" id="SSF52374">
    <property type="entry name" value="Nucleotidylyl transferase"/>
    <property type="match status" value="1"/>
</dbReference>
<comment type="similarity">
    <text evidence="9">Belongs to the bacterial CoaD family.</text>
</comment>
<comment type="subunit">
    <text evidence="9">Homohexamer.</text>
</comment>
<feature type="binding site" evidence="9">
    <location>
        <begin position="88"/>
        <end position="90"/>
    </location>
    <ligand>
        <name>ATP</name>
        <dbReference type="ChEBI" id="CHEBI:30616"/>
    </ligand>
</feature>
<dbReference type="AlphaFoldDB" id="A0A512PMZ2"/>
<dbReference type="GO" id="GO:0004595">
    <property type="term" value="F:pantetheine-phosphate adenylyltransferase activity"/>
    <property type="evidence" value="ECO:0007669"/>
    <property type="project" value="UniProtKB-UniRule"/>
</dbReference>
<name>A0A512PMZ2_9LACO</name>
<feature type="binding site" evidence="9">
    <location>
        <position position="87"/>
    </location>
    <ligand>
        <name>substrate</name>
    </ligand>
</feature>
<dbReference type="InterPro" id="IPR004821">
    <property type="entry name" value="Cyt_trans-like"/>
</dbReference>
<evidence type="ECO:0000256" key="9">
    <source>
        <dbReference type="HAMAP-Rule" id="MF_00151"/>
    </source>
</evidence>
<keyword evidence="2 9" id="KW-0808">Transferase</keyword>
<dbReference type="GO" id="GO:0005524">
    <property type="term" value="F:ATP binding"/>
    <property type="evidence" value="ECO:0007669"/>
    <property type="project" value="UniProtKB-KW"/>
</dbReference>
<feature type="binding site" evidence="9">
    <location>
        <position position="98"/>
    </location>
    <ligand>
        <name>ATP</name>
        <dbReference type="ChEBI" id="CHEBI:30616"/>
    </ligand>
</feature>
<comment type="cofactor">
    <cofactor evidence="9">
        <name>Mg(2+)</name>
        <dbReference type="ChEBI" id="CHEBI:18420"/>
    </cofactor>
</comment>
<keyword evidence="6 9" id="KW-0460">Magnesium</keyword>
<dbReference type="InterPro" id="IPR001980">
    <property type="entry name" value="PPAT"/>
</dbReference>
<dbReference type="Pfam" id="PF01467">
    <property type="entry name" value="CTP_transf_like"/>
    <property type="match status" value="1"/>
</dbReference>
<dbReference type="GO" id="GO:0015937">
    <property type="term" value="P:coenzyme A biosynthetic process"/>
    <property type="evidence" value="ECO:0007669"/>
    <property type="project" value="UniProtKB-UniRule"/>
</dbReference>
<dbReference type="Gene3D" id="3.40.50.620">
    <property type="entry name" value="HUPs"/>
    <property type="match status" value="1"/>
</dbReference>
<comment type="subcellular location">
    <subcellularLocation>
        <location evidence="9">Cytoplasm</location>
    </subcellularLocation>
</comment>
<protein>
    <recommendedName>
        <fullName evidence="9">Phosphopantetheine adenylyltransferase</fullName>
        <ecNumber evidence="9">2.7.7.3</ecNumber>
    </recommendedName>
    <alternativeName>
        <fullName evidence="9">Dephospho-CoA pyrophosphorylase</fullName>
    </alternativeName>
    <alternativeName>
        <fullName evidence="9">Pantetheine-phosphate adenylyltransferase</fullName>
        <shortName evidence="9">PPAT</shortName>
    </alternativeName>
</protein>
<proteinExistence type="inferred from homology"/>
<feature type="binding site" evidence="9">
    <location>
        <position position="9"/>
    </location>
    <ligand>
        <name>substrate</name>
    </ligand>
</feature>
<dbReference type="PANTHER" id="PTHR21342:SF1">
    <property type="entry name" value="PHOSPHOPANTETHEINE ADENYLYLTRANSFERASE"/>
    <property type="match status" value="1"/>
</dbReference>
<evidence type="ECO:0000256" key="8">
    <source>
        <dbReference type="ARBA" id="ARBA00029346"/>
    </source>
</evidence>
<dbReference type="CDD" id="cd02163">
    <property type="entry name" value="PPAT"/>
    <property type="match status" value="1"/>
</dbReference>
<keyword evidence="1 9" id="KW-0963">Cytoplasm</keyword>
<dbReference type="OrthoDB" id="9806661at2"/>
<feature type="binding site" evidence="9">
    <location>
        <position position="73"/>
    </location>
    <ligand>
        <name>substrate</name>
    </ligand>
</feature>
<dbReference type="EMBL" id="BKAM01000023">
    <property type="protein sequence ID" value="GEP72559.1"/>
    <property type="molecule type" value="Genomic_DNA"/>
</dbReference>
<feature type="binding site" evidence="9">
    <location>
        <position position="41"/>
    </location>
    <ligand>
        <name>substrate</name>
    </ligand>
</feature>
<feature type="binding site" evidence="9">
    <location>
        <begin position="123"/>
        <end position="129"/>
    </location>
    <ligand>
        <name>ATP</name>
        <dbReference type="ChEBI" id="CHEBI:30616"/>
    </ligand>
</feature>
<evidence type="ECO:0000256" key="5">
    <source>
        <dbReference type="ARBA" id="ARBA00022840"/>
    </source>
</evidence>
<dbReference type="PANTHER" id="PTHR21342">
    <property type="entry name" value="PHOSPHOPANTETHEINE ADENYLYLTRANSFERASE"/>
    <property type="match status" value="1"/>
</dbReference>
<comment type="caution">
    <text evidence="11">The sequence shown here is derived from an EMBL/GenBank/DDBJ whole genome shotgun (WGS) entry which is preliminary data.</text>
</comment>
<dbReference type="Proteomes" id="UP000321569">
    <property type="component" value="Unassembled WGS sequence"/>
</dbReference>
<keyword evidence="4 9" id="KW-0547">Nucleotide-binding</keyword>
<dbReference type="PRINTS" id="PR01020">
    <property type="entry name" value="LPSBIOSNTHSS"/>
</dbReference>
<sequence length="158" mass="17332">MTEVLYAGSFDPITLGHVDVIQRASRVFDKVYVAISINTHKKATFTPERRADFAKDALADLDNVEVMISDELTVELAKSLGTTVLLRGVRGSSDLDSEMAIAGLNEKLDSHIQTVFIPTAADYRDLSSSMIKEIAKFHGDISKFLPAKAANALKNKYL</sequence>
<dbReference type="InterPro" id="IPR014729">
    <property type="entry name" value="Rossmann-like_a/b/a_fold"/>
</dbReference>
<feature type="binding site" evidence="9">
    <location>
        <begin position="9"/>
        <end position="10"/>
    </location>
    <ligand>
        <name>ATP</name>
        <dbReference type="ChEBI" id="CHEBI:30616"/>
    </ligand>
</feature>
<comment type="catalytic activity">
    <reaction evidence="8 9">
        <text>(R)-4'-phosphopantetheine + ATP + H(+) = 3'-dephospho-CoA + diphosphate</text>
        <dbReference type="Rhea" id="RHEA:19801"/>
        <dbReference type="ChEBI" id="CHEBI:15378"/>
        <dbReference type="ChEBI" id="CHEBI:30616"/>
        <dbReference type="ChEBI" id="CHEBI:33019"/>
        <dbReference type="ChEBI" id="CHEBI:57328"/>
        <dbReference type="ChEBI" id="CHEBI:61723"/>
        <dbReference type="EC" id="2.7.7.3"/>
    </reaction>
</comment>
<dbReference type="NCBIfam" id="TIGR01510">
    <property type="entry name" value="coaD_prev_kdtB"/>
    <property type="match status" value="1"/>
</dbReference>
<keyword evidence="7 9" id="KW-0173">Coenzyme A biosynthesis</keyword>
<keyword evidence="3 9" id="KW-0548">Nucleotidyltransferase</keyword>
<dbReference type="STRING" id="1423795.FD12_GL001459"/>
<reference evidence="11 12" key="1">
    <citation type="submission" date="2019-07" db="EMBL/GenBank/DDBJ databases">
        <title>Whole genome shotgun sequence of Lactobacillus rapi NBRC 109618.</title>
        <authorList>
            <person name="Hosoyama A."/>
            <person name="Uohara A."/>
            <person name="Ohji S."/>
            <person name="Ichikawa N."/>
        </authorList>
    </citation>
    <scope>NUCLEOTIDE SEQUENCE [LARGE SCALE GENOMIC DNA]</scope>
    <source>
        <strain evidence="11 12">NBRC 109618</strain>
    </source>
</reference>
<evidence type="ECO:0000256" key="4">
    <source>
        <dbReference type="ARBA" id="ARBA00022741"/>
    </source>
</evidence>
<comment type="pathway">
    <text evidence="9">Cofactor biosynthesis; coenzyme A biosynthesis; CoA from (R)-pantothenate: step 4/5.</text>
</comment>
<evidence type="ECO:0000313" key="12">
    <source>
        <dbReference type="Proteomes" id="UP000321569"/>
    </source>
</evidence>
<dbReference type="EC" id="2.7.7.3" evidence="9"/>
<dbReference type="HAMAP" id="MF_00151">
    <property type="entry name" value="PPAT_bact"/>
    <property type="match status" value="1"/>
</dbReference>
<keyword evidence="5 9" id="KW-0067">ATP-binding</keyword>
<organism evidence="11 12">
    <name type="scientific">Lentilactobacillus rapi</name>
    <dbReference type="NCBI Taxonomy" id="481723"/>
    <lineage>
        <taxon>Bacteria</taxon>
        <taxon>Bacillati</taxon>
        <taxon>Bacillota</taxon>
        <taxon>Bacilli</taxon>
        <taxon>Lactobacillales</taxon>
        <taxon>Lactobacillaceae</taxon>
        <taxon>Lentilactobacillus</taxon>
    </lineage>
</organism>
<feature type="binding site" evidence="9">
    <location>
        <position position="17"/>
    </location>
    <ligand>
        <name>ATP</name>
        <dbReference type="ChEBI" id="CHEBI:30616"/>
    </ligand>
</feature>
<dbReference type="UniPathway" id="UPA00241">
    <property type="reaction ID" value="UER00355"/>
</dbReference>
<evidence type="ECO:0000256" key="1">
    <source>
        <dbReference type="ARBA" id="ARBA00022490"/>
    </source>
</evidence>
<dbReference type="GO" id="GO:0005737">
    <property type="term" value="C:cytoplasm"/>
    <property type="evidence" value="ECO:0007669"/>
    <property type="project" value="UniProtKB-SubCell"/>
</dbReference>
<evidence type="ECO:0000256" key="2">
    <source>
        <dbReference type="ARBA" id="ARBA00022679"/>
    </source>
</evidence>
<evidence type="ECO:0000259" key="10">
    <source>
        <dbReference type="Pfam" id="PF01467"/>
    </source>
</evidence>
<dbReference type="NCBIfam" id="TIGR00125">
    <property type="entry name" value="cyt_tran_rel"/>
    <property type="match status" value="1"/>
</dbReference>
<feature type="domain" description="Cytidyltransferase-like" evidence="10">
    <location>
        <begin position="5"/>
        <end position="133"/>
    </location>
</feature>
<comment type="function">
    <text evidence="9">Reversibly transfers an adenylyl group from ATP to 4'-phosphopantetheine, yielding dephospho-CoA (dPCoA) and pyrophosphate.</text>
</comment>
<evidence type="ECO:0000256" key="3">
    <source>
        <dbReference type="ARBA" id="ARBA00022695"/>
    </source>
</evidence>
<evidence type="ECO:0000256" key="6">
    <source>
        <dbReference type="ARBA" id="ARBA00022842"/>
    </source>
</evidence>
<feature type="site" description="Transition state stabilizer" evidence="9">
    <location>
        <position position="17"/>
    </location>
</feature>
<evidence type="ECO:0000256" key="7">
    <source>
        <dbReference type="ARBA" id="ARBA00022993"/>
    </source>
</evidence>